<protein>
    <submittedName>
        <fullName evidence="1">Uncharacterized protein</fullName>
    </submittedName>
</protein>
<dbReference type="AlphaFoldDB" id="A0A7Z7IYU5"/>
<accession>A0A7Z7IYU5</accession>
<sequence>MRDRLRHGCRHPGSMDGCTACPASGEDTAHSTEQAFDGIQQVKADKPLRRCHASNERPTLKVSRVLRSAALHSLQQLNDQSLRVANGYQPACRNHHLTQYTSRR</sequence>
<dbReference type="Proteomes" id="UP000234345">
    <property type="component" value="Unassembled WGS sequence"/>
</dbReference>
<gene>
    <name evidence="1" type="ORF">XFF6991_150512</name>
</gene>
<name>A0A7Z7IYU5_XANCH</name>
<evidence type="ECO:0000313" key="2">
    <source>
        <dbReference type="Proteomes" id="UP000234345"/>
    </source>
</evidence>
<comment type="caution">
    <text evidence="1">The sequence shown here is derived from an EMBL/GenBank/DDBJ whole genome shotgun (WGS) entry which is preliminary data.</text>
</comment>
<evidence type="ECO:0000313" key="1">
    <source>
        <dbReference type="EMBL" id="SOO22748.1"/>
    </source>
</evidence>
<proteinExistence type="predicted"/>
<organism evidence="1 2">
    <name type="scientific">Xanthomonas campestris pv. phaseoli</name>
    <dbReference type="NCBI Taxonomy" id="317013"/>
    <lineage>
        <taxon>Bacteria</taxon>
        <taxon>Pseudomonadati</taxon>
        <taxon>Pseudomonadota</taxon>
        <taxon>Gammaproteobacteria</taxon>
        <taxon>Lysobacterales</taxon>
        <taxon>Lysobacteraceae</taxon>
        <taxon>Xanthomonas</taxon>
    </lineage>
</organism>
<reference evidence="1 2" key="1">
    <citation type="submission" date="2017-10" db="EMBL/GenBank/DDBJ databases">
        <authorList>
            <person name="Regsiter A."/>
            <person name="William W."/>
        </authorList>
    </citation>
    <scope>NUCLEOTIDE SEQUENCE [LARGE SCALE GENOMIC DNA]</scope>
    <source>
        <strain evidence="1 2">CFBP6991</strain>
    </source>
</reference>
<dbReference type="EMBL" id="OCZC01000043">
    <property type="protein sequence ID" value="SOO22748.1"/>
    <property type="molecule type" value="Genomic_DNA"/>
</dbReference>